<evidence type="ECO:0000256" key="1">
    <source>
        <dbReference type="ARBA" id="ARBA00004123"/>
    </source>
</evidence>
<feature type="compositionally biased region" description="Low complexity" evidence="8">
    <location>
        <begin position="27"/>
        <end position="44"/>
    </location>
</feature>
<keyword evidence="10" id="KW-0648">Protein biosynthesis</keyword>
<dbReference type="STRING" id="1392247.A0A3N4KUZ1"/>
<dbReference type="FunCoup" id="A0A3N4KUZ1">
    <property type="interactions" value="482"/>
</dbReference>
<comment type="similarity">
    <text evidence="7">Belongs to the TFIIE beta subunit family.</text>
</comment>
<dbReference type="GO" id="GO:0005673">
    <property type="term" value="C:transcription factor TFIIE complex"/>
    <property type="evidence" value="ECO:0007669"/>
    <property type="project" value="UniProtKB-UniRule"/>
</dbReference>
<dbReference type="PANTHER" id="PTHR12716">
    <property type="entry name" value="TRANSCRIPTION INITIATION FACTOR IIE, BETA SUBUNIT"/>
    <property type="match status" value="1"/>
</dbReference>
<dbReference type="GO" id="GO:0003743">
    <property type="term" value="F:translation initiation factor activity"/>
    <property type="evidence" value="ECO:0007669"/>
    <property type="project" value="UniProtKB-KW"/>
</dbReference>
<dbReference type="InterPro" id="IPR016656">
    <property type="entry name" value="TFIIE-bsu"/>
</dbReference>
<keyword evidence="4 7" id="KW-0804">Transcription</keyword>
<dbReference type="InterPro" id="IPR003166">
    <property type="entry name" value="TFIIE_bsu_DNA-bd"/>
</dbReference>
<name>A0A3N4KUZ1_9PEZI</name>
<evidence type="ECO:0000256" key="2">
    <source>
        <dbReference type="ARBA" id="ARBA00023015"/>
    </source>
</evidence>
<dbReference type="Pfam" id="PF02186">
    <property type="entry name" value="TFIIE_beta"/>
    <property type="match status" value="1"/>
</dbReference>
<evidence type="ECO:0000313" key="11">
    <source>
        <dbReference type="Proteomes" id="UP000277580"/>
    </source>
</evidence>
<keyword evidence="11" id="KW-1185">Reference proteome</keyword>
<dbReference type="PANTHER" id="PTHR12716:SF8">
    <property type="entry name" value="TRANSCRIPTION INITIATION FACTOR IIE SUBUNIT BETA"/>
    <property type="match status" value="1"/>
</dbReference>
<evidence type="ECO:0000259" key="9">
    <source>
        <dbReference type="PROSITE" id="PS51351"/>
    </source>
</evidence>
<keyword evidence="2 7" id="KW-0805">Transcription regulation</keyword>
<evidence type="ECO:0000256" key="6">
    <source>
        <dbReference type="ARBA" id="ARBA00025581"/>
    </source>
</evidence>
<evidence type="ECO:0000256" key="4">
    <source>
        <dbReference type="ARBA" id="ARBA00023163"/>
    </source>
</evidence>
<dbReference type="Pfam" id="PF22254">
    <property type="entry name" value="TFA2_E-tether"/>
    <property type="match status" value="1"/>
</dbReference>
<evidence type="ECO:0000256" key="8">
    <source>
        <dbReference type="SAM" id="MobiDB-lite"/>
    </source>
</evidence>
<sequence length="284" mass="31458">MSLDKQAAAFTKSVQAQANFSGPRRVAAPTTSTTPAAASTPTTAPKRKRIVDRTKPVAPPIVYSQPTDTSLGTQHMMTQVHHAIQHLKQREVPQTPEQIASYLSIQMTPTLLQVLKQNERLTWNPAQGTLEYKPIHNIRSAQALLAHLQQQTTAQGLSVKELKDGWAGAVETIADLEESGDILVTRTKKDNQPRMVWINDKTLDIIVEDEFKAIWHKIVIPPPGDLPGELEKAGLKPTSVDPATIKKEVKGGAQKGRKRAQNRRVKVSNVHMNHILKDSKDLKR</sequence>
<feature type="domain" description="TFIIE beta" evidence="9">
    <location>
        <begin position="63"/>
        <end position="139"/>
    </location>
</feature>
<dbReference type="PIRSF" id="PIRSF016398">
    <property type="entry name" value="TFIIE-beta"/>
    <property type="match status" value="1"/>
</dbReference>
<dbReference type="InterPro" id="IPR054600">
    <property type="entry name" value="TFA2_E-tether"/>
</dbReference>
<dbReference type="GO" id="GO:0006367">
    <property type="term" value="P:transcription initiation at RNA polymerase II promoter"/>
    <property type="evidence" value="ECO:0007669"/>
    <property type="project" value="UniProtKB-UniRule"/>
</dbReference>
<dbReference type="Proteomes" id="UP000277580">
    <property type="component" value="Unassembled WGS sequence"/>
</dbReference>
<dbReference type="AlphaFoldDB" id="A0A3N4KUZ1"/>
<dbReference type="InParanoid" id="A0A3N4KUZ1"/>
<dbReference type="InterPro" id="IPR040501">
    <property type="entry name" value="TFA2_Winged_2"/>
</dbReference>
<keyword evidence="5 7" id="KW-0539">Nucleus</keyword>
<dbReference type="GO" id="GO:0003677">
    <property type="term" value="F:DNA binding"/>
    <property type="evidence" value="ECO:0007669"/>
    <property type="project" value="UniProtKB-UniRule"/>
</dbReference>
<proteinExistence type="inferred from homology"/>
<keyword evidence="10" id="KW-0396">Initiation factor</keyword>
<accession>A0A3N4KUZ1</accession>
<evidence type="ECO:0000256" key="5">
    <source>
        <dbReference type="ARBA" id="ARBA00023242"/>
    </source>
</evidence>
<dbReference type="Pfam" id="PF18121">
    <property type="entry name" value="TFA2_Winged_2"/>
    <property type="match status" value="1"/>
</dbReference>
<dbReference type="GO" id="GO:0001097">
    <property type="term" value="F:TFIIH-class transcription factor complex binding"/>
    <property type="evidence" value="ECO:0007669"/>
    <property type="project" value="TreeGrafter"/>
</dbReference>
<evidence type="ECO:0000256" key="3">
    <source>
        <dbReference type="ARBA" id="ARBA00023125"/>
    </source>
</evidence>
<protein>
    <recommendedName>
        <fullName evidence="7">Transcription initiation factor IIE subunit beta</fullName>
    </recommendedName>
</protein>
<dbReference type="OrthoDB" id="5323195at2759"/>
<reference evidence="10 11" key="1">
    <citation type="journal article" date="2018" name="Nat. Ecol. Evol.">
        <title>Pezizomycetes genomes reveal the molecular basis of ectomycorrhizal truffle lifestyle.</title>
        <authorList>
            <person name="Murat C."/>
            <person name="Payen T."/>
            <person name="Noel B."/>
            <person name="Kuo A."/>
            <person name="Morin E."/>
            <person name="Chen J."/>
            <person name="Kohler A."/>
            <person name="Krizsan K."/>
            <person name="Balestrini R."/>
            <person name="Da Silva C."/>
            <person name="Montanini B."/>
            <person name="Hainaut M."/>
            <person name="Levati E."/>
            <person name="Barry K.W."/>
            <person name="Belfiori B."/>
            <person name="Cichocki N."/>
            <person name="Clum A."/>
            <person name="Dockter R.B."/>
            <person name="Fauchery L."/>
            <person name="Guy J."/>
            <person name="Iotti M."/>
            <person name="Le Tacon F."/>
            <person name="Lindquist E.A."/>
            <person name="Lipzen A."/>
            <person name="Malagnac F."/>
            <person name="Mello A."/>
            <person name="Molinier V."/>
            <person name="Miyauchi S."/>
            <person name="Poulain J."/>
            <person name="Riccioni C."/>
            <person name="Rubini A."/>
            <person name="Sitrit Y."/>
            <person name="Splivallo R."/>
            <person name="Traeger S."/>
            <person name="Wang M."/>
            <person name="Zifcakova L."/>
            <person name="Wipf D."/>
            <person name="Zambonelli A."/>
            <person name="Paolocci F."/>
            <person name="Nowrousian M."/>
            <person name="Ottonello S."/>
            <person name="Baldrian P."/>
            <person name="Spatafora J.W."/>
            <person name="Henrissat B."/>
            <person name="Nagy L.G."/>
            <person name="Aury J.M."/>
            <person name="Wincker P."/>
            <person name="Grigoriev I.V."/>
            <person name="Bonfante P."/>
            <person name="Martin F.M."/>
        </authorList>
    </citation>
    <scope>NUCLEOTIDE SEQUENCE [LARGE SCALE GENOMIC DNA]</scope>
    <source>
        <strain evidence="10 11">CCBAS932</strain>
    </source>
</reference>
<evidence type="ECO:0000256" key="7">
    <source>
        <dbReference type="PIRNR" id="PIRNR016398"/>
    </source>
</evidence>
<comment type="subunit">
    <text evidence="7">Tetramer of two alpha and two beta chains.</text>
</comment>
<keyword evidence="3 7" id="KW-0238">DNA-binding</keyword>
<feature type="region of interest" description="Disordered" evidence="8">
    <location>
        <begin position="16"/>
        <end position="47"/>
    </location>
</feature>
<comment type="subcellular location">
    <subcellularLocation>
        <location evidence="1 7">Nucleus</location>
    </subcellularLocation>
</comment>
<evidence type="ECO:0000313" key="10">
    <source>
        <dbReference type="EMBL" id="RPB14384.1"/>
    </source>
</evidence>
<dbReference type="PROSITE" id="PS51351">
    <property type="entry name" value="TFIIE_BETA_C"/>
    <property type="match status" value="1"/>
</dbReference>
<dbReference type="EMBL" id="ML119118">
    <property type="protein sequence ID" value="RPB14384.1"/>
    <property type="molecule type" value="Genomic_DNA"/>
</dbReference>
<comment type="function">
    <text evidence="6 7">Recruits TFIIH to the initiation complex and stimulates the RNA polymerase II C-terminal domain kinase and DNA-dependent ATPase activities of TFIIH. Both TFIIH and TFIIE are required for promoter clearance by RNA polymerase.</text>
</comment>
<gene>
    <name evidence="10" type="ORF">P167DRAFT_534213</name>
</gene>
<organism evidence="10 11">
    <name type="scientific">Morchella conica CCBAS932</name>
    <dbReference type="NCBI Taxonomy" id="1392247"/>
    <lineage>
        <taxon>Eukaryota</taxon>
        <taxon>Fungi</taxon>
        <taxon>Dikarya</taxon>
        <taxon>Ascomycota</taxon>
        <taxon>Pezizomycotina</taxon>
        <taxon>Pezizomycetes</taxon>
        <taxon>Pezizales</taxon>
        <taxon>Morchellaceae</taxon>
        <taxon>Morchella</taxon>
    </lineage>
</organism>